<dbReference type="InterPro" id="IPR050471">
    <property type="entry name" value="AB_hydrolase"/>
</dbReference>
<dbReference type="PANTHER" id="PTHR43433">
    <property type="entry name" value="HYDROLASE, ALPHA/BETA FOLD FAMILY PROTEIN"/>
    <property type="match status" value="1"/>
</dbReference>
<dbReference type="GO" id="GO:0016787">
    <property type="term" value="F:hydrolase activity"/>
    <property type="evidence" value="ECO:0007669"/>
    <property type="project" value="UniProtKB-KW"/>
</dbReference>
<feature type="chain" id="PRO_5046998005" evidence="1">
    <location>
        <begin position="19"/>
        <end position="315"/>
    </location>
</feature>
<keyword evidence="3" id="KW-0378">Hydrolase</keyword>
<reference evidence="3" key="1">
    <citation type="submission" date="2022-10" db="EMBL/GenBank/DDBJ databases">
        <title>Chitinophaga sp. nov., isolated from soil.</title>
        <authorList>
            <person name="Jeon C.O."/>
        </authorList>
    </citation>
    <scope>NUCLEOTIDE SEQUENCE</scope>
    <source>
        <strain evidence="3">R8</strain>
    </source>
</reference>
<sequence length="315" mass="33402">MRKILLVLVALSPFVAQAQPGKVQANGITIAYESFGKPDKQAILLINGTGSPLTDWPEAFCKDLAGRGYRVIRFDNRDAGLTTHLDSLGQPDWAGIIPLIKKCGPAPLPYTLLDMAKDATGLLTALKIDKAHIVGVSMGGAIAQILTINFPDRVRSLTSVMASSGNPELPPAKPEAMAAMMTPPPASTHADTLSNYMAGIYKALGSTDGEALRKQRALMHINRAWYPTGTARHAAAVIIGDNCDRRPDLAKIKVPAMVIHGDADPLVTVASGKEVAATIPGCELVVVEGMGHDVSERFLGQMADAVVRNVGRAKK</sequence>
<feature type="domain" description="AB hydrolase-1" evidence="2">
    <location>
        <begin position="42"/>
        <end position="294"/>
    </location>
</feature>
<dbReference type="Pfam" id="PF00561">
    <property type="entry name" value="Abhydrolase_1"/>
    <property type="match status" value="1"/>
</dbReference>
<feature type="signal peptide" evidence="1">
    <location>
        <begin position="1"/>
        <end position="18"/>
    </location>
</feature>
<accession>A0ABY6IUX5</accession>
<dbReference type="PANTHER" id="PTHR43433:SF5">
    <property type="entry name" value="AB HYDROLASE-1 DOMAIN-CONTAINING PROTEIN"/>
    <property type="match status" value="1"/>
</dbReference>
<gene>
    <name evidence="3" type="ORF">MKQ68_13855</name>
</gene>
<dbReference type="InterPro" id="IPR029058">
    <property type="entry name" value="AB_hydrolase_fold"/>
</dbReference>
<evidence type="ECO:0000313" key="3">
    <source>
        <dbReference type="EMBL" id="UYQ91175.1"/>
    </source>
</evidence>
<evidence type="ECO:0000259" key="2">
    <source>
        <dbReference type="Pfam" id="PF00561"/>
    </source>
</evidence>
<dbReference type="SUPFAM" id="SSF53474">
    <property type="entry name" value="alpha/beta-Hydrolases"/>
    <property type="match status" value="1"/>
</dbReference>
<dbReference type="Gene3D" id="3.40.50.1820">
    <property type="entry name" value="alpha/beta hydrolase"/>
    <property type="match status" value="1"/>
</dbReference>
<protein>
    <submittedName>
        <fullName evidence="3">Alpha/beta fold hydrolase</fullName>
    </submittedName>
</protein>
<keyword evidence="4" id="KW-1185">Reference proteome</keyword>
<name>A0ABY6IUX5_9BACT</name>
<dbReference type="Proteomes" id="UP001162741">
    <property type="component" value="Chromosome"/>
</dbReference>
<evidence type="ECO:0000313" key="4">
    <source>
        <dbReference type="Proteomes" id="UP001162741"/>
    </source>
</evidence>
<organism evidence="3 4">
    <name type="scientific">Chitinophaga horti</name>
    <dbReference type="NCBI Taxonomy" id="2920382"/>
    <lineage>
        <taxon>Bacteria</taxon>
        <taxon>Pseudomonadati</taxon>
        <taxon>Bacteroidota</taxon>
        <taxon>Chitinophagia</taxon>
        <taxon>Chitinophagales</taxon>
        <taxon>Chitinophagaceae</taxon>
        <taxon>Chitinophaga</taxon>
    </lineage>
</organism>
<dbReference type="RefSeq" id="WP_264279652.1">
    <property type="nucleotide sequence ID" value="NZ_CP107006.1"/>
</dbReference>
<proteinExistence type="predicted"/>
<dbReference type="InterPro" id="IPR000073">
    <property type="entry name" value="AB_hydrolase_1"/>
</dbReference>
<keyword evidence="1" id="KW-0732">Signal</keyword>
<dbReference type="EMBL" id="CP107006">
    <property type="protein sequence ID" value="UYQ91175.1"/>
    <property type="molecule type" value="Genomic_DNA"/>
</dbReference>
<evidence type="ECO:0000256" key="1">
    <source>
        <dbReference type="SAM" id="SignalP"/>
    </source>
</evidence>